<proteinExistence type="predicted"/>
<comment type="caution">
    <text evidence="2">The sequence shown here is derived from an EMBL/GenBank/DDBJ whole genome shotgun (WGS) entry which is preliminary data.</text>
</comment>
<dbReference type="Proteomes" id="UP001589890">
    <property type="component" value="Unassembled WGS sequence"/>
</dbReference>
<dbReference type="RefSeq" id="WP_380054407.1">
    <property type="nucleotide sequence ID" value="NZ_JBHLTC010000039.1"/>
</dbReference>
<dbReference type="EMBL" id="JBHLTC010000039">
    <property type="protein sequence ID" value="MFC0628325.1"/>
    <property type="molecule type" value="Genomic_DNA"/>
</dbReference>
<feature type="domain" description="KTSC" evidence="1">
    <location>
        <begin position="7"/>
        <end position="64"/>
    </location>
</feature>
<protein>
    <submittedName>
        <fullName evidence="2">KTSC domain-containing protein</fullName>
    </submittedName>
</protein>
<organism evidence="2 3">
    <name type="scientific">Kribbella deserti</name>
    <dbReference type="NCBI Taxonomy" id="1926257"/>
    <lineage>
        <taxon>Bacteria</taxon>
        <taxon>Bacillati</taxon>
        <taxon>Actinomycetota</taxon>
        <taxon>Actinomycetes</taxon>
        <taxon>Propionibacteriales</taxon>
        <taxon>Kribbellaceae</taxon>
        <taxon>Kribbella</taxon>
    </lineage>
</organism>
<evidence type="ECO:0000313" key="3">
    <source>
        <dbReference type="Proteomes" id="UP001589890"/>
    </source>
</evidence>
<name>A0ABV6QUK9_9ACTN</name>
<keyword evidence="3" id="KW-1185">Reference proteome</keyword>
<dbReference type="Pfam" id="PF13619">
    <property type="entry name" value="KTSC"/>
    <property type="match status" value="1"/>
</dbReference>
<reference evidence="2 3" key="1">
    <citation type="submission" date="2024-09" db="EMBL/GenBank/DDBJ databases">
        <authorList>
            <person name="Sun Q."/>
            <person name="Mori K."/>
        </authorList>
    </citation>
    <scope>NUCLEOTIDE SEQUENCE [LARGE SCALE GENOMIC DNA]</scope>
    <source>
        <strain evidence="2 3">CGMCC 1.15906</strain>
    </source>
</reference>
<sequence>MKRRYVQSSSVRSVGYELETGTLEVEFVSGDLYRYLEVPQLVHKQLMAAESVGRFINTRIKPYYEVVDA</sequence>
<accession>A0ABV6QUK9</accession>
<evidence type="ECO:0000259" key="1">
    <source>
        <dbReference type="Pfam" id="PF13619"/>
    </source>
</evidence>
<gene>
    <name evidence="2" type="ORF">ACFFGN_29920</name>
</gene>
<evidence type="ECO:0000313" key="2">
    <source>
        <dbReference type="EMBL" id="MFC0628325.1"/>
    </source>
</evidence>
<dbReference type="InterPro" id="IPR025309">
    <property type="entry name" value="KTSC_dom"/>
</dbReference>